<feature type="non-terminal residue" evidence="1">
    <location>
        <position position="1"/>
    </location>
</feature>
<dbReference type="AlphaFoldDB" id="A0AAN4ZC96"/>
<protein>
    <submittedName>
        <fullName evidence="1">Uncharacterized protein</fullName>
    </submittedName>
</protein>
<keyword evidence="2" id="KW-1185">Reference proteome</keyword>
<reference evidence="2" key="1">
    <citation type="submission" date="2022-10" db="EMBL/GenBank/DDBJ databases">
        <title>Genome assembly of Pristionchus species.</title>
        <authorList>
            <person name="Yoshida K."/>
            <person name="Sommer R.J."/>
        </authorList>
    </citation>
    <scope>NUCLEOTIDE SEQUENCE [LARGE SCALE GENOMIC DNA]</scope>
    <source>
        <strain evidence="2">RS5460</strain>
    </source>
</reference>
<evidence type="ECO:0000313" key="2">
    <source>
        <dbReference type="Proteomes" id="UP001328107"/>
    </source>
</evidence>
<evidence type="ECO:0000313" key="1">
    <source>
        <dbReference type="EMBL" id="GMR38527.1"/>
    </source>
</evidence>
<accession>A0AAN4ZC96</accession>
<sequence length="96" mass="10918">SMALRLPPTTPIKVEMDEMDDAVYERKEEEEAKKQLSVCVTSARAKLNLWLRGDASIDETSAINSELEAADEWTMAELARKGERAKELEKHKKERA</sequence>
<name>A0AAN4ZC96_9BILA</name>
<gene>
    <name evidence="1" type="ORF">PMAYCL1PPCAC_08722</name>
</gene>
<dbReference type="Proteomes" id="UP001328107">
    <property type="component" value="Unassembled WGS sequence"/>
</dbReference>
<organism evidence="1 2">
    <name type="scientific">Pristionchus mayeri</name>
    <dbReference type="NCBI Taxonomy" id="1317129"/>
    <lineage>
        <taxon>Eukaryota</taxon>
        <taxon>Metazoa</taxon>
        <taxon>Ecdysozoa</taxon>
        <taxon>Nematoda</taxon>
        <taxon>Chromadorea</taxon>
        <taxon>Rhabditida</taxon>
        <taxon>Rhabditina</taxon>
        <taxon>Diplogasteromorpha</taxon>
        <taxon>Diplogasteroidea</taxon>
        <taxon>Neodiplogasteridae</taxon>
        <taxon>Pristionchus</taxon>
    </lineage>
</organism>
<dbReference type="EMBL" id="BTRK01000002">
    <property type="protein sequence ID" value="GMR38527.1"/>
    <property type="molecule type" value="Genomic_DNA"/>
</dbReference>
<feature type="non-terminal residue" evidence="1">
    <location>
        <position position="96"/>
    </location>
</feature>
<comment type="caution">
    <text evidence="1">The sequence shown here is derived from an EMBL/GenBank/DDBJ whole genome shotgun (WGS) entry which is preliminary data.</text>
</comment>
<proteinExistence type="predicted"/>